<dbReference type="VEuPathDB" id="FungiDB:ASPFODRAFT_143164"/>
<protein>
    <recommendedName>
        <fullName evidence="1">N-acetyltransferase domain-containing protein</fullName>
    </recommendedName>
</protein>
<dbReference type="AlphaFoldDB" id="A0A1M3T840"/>
<gene>
    <name evidence="2" type="ORF">ASPFODRAFT_143164</name>
</gene>
<dbReference type="EMBL" id="KV878247">
    <property type="protein sequence ID" value="OJZ82908.1"/>
    <property type="molecule type" value="Genomic_DNA"/>
</dbReference>
<dbReference type="GO" id="GO:0016747">
    <property type="term" value="F:acyltransferase activity, transferring groups other than amino-acyl groups"/>
    <property type="evidence" value="ECO:0007669"/>
    <property type="project" value="InterPro"/>
</dbReference>
<dbReference type="PROSITE" id="PS51186">
    <property type="entry name" value="GNAT"/>
    <property type="match status" value="1"/>
</dbReference>
<evidence type="ECO:0000313" key="3">
    <source>
        <dbReference type="Proteomes" id="UP000184063"/>
    </source>
</evidence>
<feature type="domain" description="N-acetyltransferase" evidence="1">
    <location>
        <begin position="117"/>
        <end position="258"/>
    </location>
</feature>
<dbReference type="InterPro" id="IPR052523">
    <property type="entry name" value="Trichothecene_AcTrans"/>
</dbReference>
<dbReference type="Proteomes" id="UP000184063">
    <property type="component" value="Unassembled WGS sequence"/>
</dbReference>
<accession>A0A1M3T840</accession>
<organism evidence="2 3">
    <name type="scientific">Aspergillus luchuensis (strain CBS 106.47)</name>
    <dbReference type="NCBI Taxonomy" id="1137211"/>
    <lineage>
        <taxon>Eukaryota</taxon>
        <taxon>Fungi</taxon>
        <taxon>Dikarya</taxon>
        <taxon>Ascomycota</taxon>
        <taxon>Pezizomycotina</taxon>
        <taxon>Eurotiomycetes</taxon>
        <taxon>Eurotiomycetidae</taxon>
        <taxon>Eurotiales</taxon>
        <taxon>Aspergillaceae</taxon>
        <taxon>Aspergillus</taxon>
        <taxon>Aspergillus subgen. Circumdati</taxon>
    </lineage>
</organism>
<dbReference type="SUPFAM" id="SSF55729">
    <property type="entry name" value="Acyl-CoA N-acyltransferases (Nat)"/>
    <property type="match status" value="1"/>
</dbReference>
<reference evidence="3" key="1">
    <citation type="journal article" date="2017" name="Genome Biol.">
        <title>Comparative genomics reveals high biological diversity and specific adaptations in the industrially and medically important fungal genus Aspergillus.</title>
        <authorList>
            <person name="de Vries R.P."/>
            <person name="Riley R."/>
            <person name="Wiebenga A."/>
            <person name="Aguilar-Osorio G."/>
            <person name="Amillis S."/>
            <person name="Uchima C.A."/>
            <person name="Anderluh G."/>
            <person name="Asadollahi M."/>
            <person name="Askin M."/>
            <person name="Barry K."/>
            <person name="Battaglia E."/>
            <person name="Bayram O."/>
            <person name="Benocci T."/>
            <person name="Braus-Stromeyer S.A."/>
            <person name="Caldana C."/>
            <person name="Canovas D."/>
            <person name="Cerqueira G.C."/>
            <person name="Chen F."/>
            <person name="Chen W."/>
            <person name="Choi C."/>
            <person name="Clum A."/>
            <person name="Dos Santos R.A."/>
            <person name="Damasio A.R."/>
            <person name="Diallinas G."/>
            <person name="Emri T."/>
            <person name="Fekete E."/>
            <person name="Flipphi M."/>
            <person name="Freyberg S."/>
            <person name="Gallo A."/>
            <person name="Gournas C."/>
            <person name="Habgood R."/>
            <person name="Hainaut M."/>
            <person name="Harispe M.L."/>
            <person name="Henrissat B."/>
            <person name="Hilden K.S."/>
            <person name="Hope R."/>
            <person name="Hossain A."/>
            <person name="Karabika E."/>
            <person name="Karaffa L."/>
            <person name="Karanyi Z."/>
            <person name="Krasevec N."/>
            <person name="Kuo A."/>
            <person name="Kusch H."/>
            <person name="LaButti K."/>
            <person name="Lagendijk E.L."/>
            <person name="Lapidus A."/>
            <person name="Levasseur A."/>
            <person name="Lindquist E."/>
            <person name="Lipzen A."/>
            <person name="Logrieco A.F."/>
            <person name="MacCabe A."/>
            <person name="Maekelae M.R."/>
            <person name="Malavazi I."/>
            <person name="Melin P."/>
            <person name="Meyer V."/>
            <person name="Mielnichuk N."/>
            <person name="Miskei M."/>
            <person name="Molnar A.P."/>
            <person name="Mule G."/>
            <person name="Ngan C.Y."/>
            <person name="Orejas M."/>
            <person name="Orosz E."/>
            <person name="Ouedraogo J.P."/>
            <person name="Overkamp K.M."/>
            <person name="Park H.-S."/>
            <person name="Perrone G."/>
            <person name="Piumi F."/>
            <person name="Punt P.J."/>
            <person name="Ram A.F."/>
            <person name="Ramon A."/>
            <person name="Rauscher S."/>
            <person name="Record E."/>
            <person name="Riano-Pachon D.M."/>
            <person name="Robert V."/>
            <person name="Roehrig J."/>
            <person name="Ruller R."/>
            <person name="Salamov A."/>
            <person name="Salih N.S."/>
            <person name="Samson R.A."/>
            <person name="Sandor E."/>
            <person name="Sanguinetti M."/>
            <person name="Schuetze T."/>
            <person name="Sepcic K."/>
            <person name="Shelest E."/>
            <person name="Sherlock G."/>
            <person name="Sophianopoulou V."/>
            <person name="Squina F.M."/>
            <person name="Sun H."/>
            <person name="Susca A."/>
            <person name="Todd R.B."/>
            <person name="Tsang A."/>
            <person name="Unkles S.E."/>
            <person name="van de Wiele N."/>
            <person name="van Rossen-Uffink D."/>
            <person name="Oliveira J.V."/>
            <person name="Vesth T.C."/>
            <person name="Visser J."/>
            <person name="Yu J.-H."/>
            <person name="Zhou M."/>
            <person name="Andersen M.R."/>
            <person name="Archer D.B."/>
            <person name="Baker S.E."/>
            <person name="Benoit I."/>
            <person name="Brakhage A.A."/>
            <person name="Braus G.H."/>
            <person name="Fischer R."/>
            <person name="Frisvad J.C."/>
            <person name="Goldman G.H."/>
            <person name="Houbraken J."/>
            <person name="Oakley B."/>
            <person name="Pocsi I."/>
            <person name="Scazzocchio C."/>
            <person name="Seiboth B."/>
            <person name="vanKuyk P.A."/>
            <person name="Wortman J."/>
            <person name="Dyer P.S."/>
            <person name="Grigoriev I.V."/>
        </authorList>
    </citation>
    <scope>NUCLEOTIDE SEQUENCE [LARGE SCALE GENOMIC DNA]</scope>
    <source>
        <strain evidence="3">CBS 106.47</strain>
    </source>
</reference>
<dbReference type="PANTHER" id="PTHR42791:SF1">
    <property type="entry name" value="N-ACETYLTRANSFERASE DOMAIN-CONTAINING PROTEIN"/>
    <property type="match status" value="1"/>
</dbReference>
<proteinExistence type="predicted"/>
<dbReference type="InterPro" id="IPR000182">
    <property type="entry name" value="GNAT_dom"/>
</dbReference>
<name>A0A1M3T840_ASPLC</name>
<evidence type="ECO:0000259" key="1">
    <source>
        <dbReference type="PROSITE" id="PS51186"/>
    </source>
</evidence>
<dbReference type="Gene3D" id="3.40.630.30">
    <property type="match status" value="1"/>
</dbReference>
<evidence type="ECO:0000313" key="2">
    <source>
        <dbReference type="EMBL" id="OJZ82908.1"/>
    </source>
</evidence>
<dbReference type="PANTHER" id="PTHR42791">
    <property type="entry name" value="GNAT FAMILY ACETYLTRANSFERASE"/>
    <property type="match status" value="1"/>
</dbReference>
<dbReference type="InterPro" id="IPR016181">
    <property type="entry name" value="Acyl_CoA_acyltransferase"/>
</dbReference>
<sequence length="267" mass="30597">MTANQTLRLLRVHDERNSISAVANTITTSFAQDPLITWLRPRAPAWTKYNIELCNWQYRRVQRAVAEGIVLQSGPIYQMARCFPPRPSEPCLVGPDVKGSVAKESWSEGGDEDKDAGVVALLFPPRRHQKWTLEKLVLQFKLVLLDIFCARRESGTDVQRLEIMMKSHDDTIARIKKLQRLSDLWYLEVVAVHPSLQGRSLGKKAMTWVLDHIKHEPILLECTSESNISFYQNLGFEVVEEVELMEGGEAVKLWFMLRQVSKSEHSK</sequence>
<dbReference type="Pfam" id="PF00583">
    <property type="entry name" value="Acetyltransf_1"/>
    <property type="match status" value="1"/>
</dbReference>
<dbReference type="CDD" id="cd04301">
    <property type="entry name" value="NAT_SF"/>
    <property type="match status" value="1"/>
</dbReference>
<dbReference type="OrthoDB" id="512662at2759"/>